<feature type="transmembrane region" description="Helical" evidence="6">
    <location>
        <begin position="267"/>
        <end position="287"/>
    </location>
</feature>
<keyword evidence="2" id="KW-0813">Transport</keyword>
<feature type="transmembrane region" description="Helical" evidence="6">
    <location>
        <begin position="166"/>
        <end position="186"/>
    </location>
</feature>
<accession>A0ABY6ZJ25</accession>
<feature type="transmembrane region" description="Helical" evidence="6">
    <location>
        <begin position="80"/>
        <end position="99"/>
    </location>
</feature>
<feature type="transmembrane region" description="Helical" evidence="6">
    <location>
        <begin position="358"/>
        <end position="378"/>
    </location>
</feature>
<evidence type="ECO:0000259" key="7">
    <source>
        <dbReference type="PROSITE" id="PS50850"/>
    </source>
</evidence>
<dbReference type="Proteomes" id="UP001164761">
    <property type="component" value="Chromosome"/>
</dbReference>
<dbReference type="RefSeq" id="WP_268006812.1">
    <property type="nucleotide sequence ID" value="NZ_CP104067.1"/>
</dbReference>
<sequence>MTQSKVGNGRWLRIMPIAFIMYTFAYIDRNNIGFGFAGMQKDLGFSAAYSGLAGGIFFIGFLVFQVHGGIWARKYGARKVITICLVIWSVFAFLTGTVHNIAELLAVRFILGMVEGIVWPASLILISNWFPQKERARATAYFMLGTPISAIIMSPISGYLLDHTSWRVMFFIEAIPPLAWALLWWFGISDKPSLAKWISKEEKDYIETSLASENSSANVSKNGFLVALKDRNVMVLSFSGFFGIMGLYGLGLWLPTVVKTITHGSNTMVGLISALPWISAMIGSIVISHLSDRTGNHKGFYALICTSGTIFLLVATFAGTIHPYVAIIALICLNLSFAKNAPFWAIPTAVLSRDMLPNSIGIINGIGNLGGFFGPYVFGLLMTFTHSTKAGTTFFSLSLLVSALLILMIRQTVSNPRDTKSPKHATETTL</sequence>
<dbReference type="InterPro" id="IPR020846">
    <property type="entry name" value="MFS_dom"/>
</dbReference>
<feature type="transmembrane region" description="Helical" evidence="6">
    <location>
        <begin position="390"/>
        <end position="409"/>
    </location>
</feature>
<proteinExistence type="predicted"/>
<feature type="transmembrane region" description="Helical" evidence="6">
    <location>
        <begin position="233"/>
        <end position="255"/>
    </location>
</feature>
<dbReference type="Gene3D" id="1.20.1250.20">
    <property type="entry name" value="MFS general substrate transporter like domains"/>
    <property type="match status" value="2"/>
</dbReference>
<organism evidence="8 9">
    <name type="scientific">Alicyclobacillus fastidiosus</name>
    <dbReference type="NCBI Taxonomy" id="392011"/>
    <lineage>
        <taxon>Bacteria</taxon>
        <taxon>Bacillati</taxon>
        <taxon>Bacillota</taxon>
        <taxon>Bacilli</taxon>
        <taxon>Bacillales</taxon>
        <taxon>Alicyclobacillaceae</taxon>
        <taxon>Alicyclobacillus</taxon>
    </lineage>
</organism>
<evidence type="ECO:0000256" key="6">
    <source>
        <dbReference type="SAM" id="Phobius"/>
    </source>
</evidence>
<name>A0ABY6ZJ25_9BACL</name>
<keyword evidence="4 6" id="KW-1133">Transmembrane helix</keyword>
<evidence type="ECO:0000256" key="1">
    <source>
        <dbReference type="ARBA" id="ARBA00004651"/>
    </source>
</evidence>
<feature type="transmembrane region" description="Helical" evidence="6">
    <location>
        <begin position="105"/>
        <end position="126"/>
    </location>
</feature>
<dbReference type="InterPro" id="IPR036259">
    <property type="entry name" value="MFS_trans_sf"/>
</dbReference>
<evidence type="ECO:0000256" key="2">
    <source>
        <dbReference type="ARBA" id="ARBA00022448"/>
    </source>
</evidence>
<evidence type="ECO:0000256" key="3">
    <source>
        <dbReference type="ARBA" id="ARBA00022692"/>
    </source>
</evidence>
<feature type="transmembrane region" description="Helical" evidence="6">
    <location>
        <begin position="12"/>
        <end position="27"/>
    </location>
</feature>
<dbReference type="PANTHER" id="PTHR43791:SF100">
    <property type="entry name" value="SUGAR TRANSPORTER"/>
    <property type="match status" value="1"/>
</dbReference>
<evidence type="ECO:0000313" key="9">
    <source>
        <dbReference type="Proteomes" id="UP001164761"/>
    </source>
</evidence>
<evidence type="ECO:0000256" key="5">
    <source>
        <dbReference type="ARBA" id="ARBA00023136"/>
    </source>
</evidence>
<gene>
    <name evidence="8" type="ORF">NZD89_05790</name>
</gene>
<feature type="transmembrane region" description="Helical" evidence="6">
    <location>
        <begin position="47"/>
        <end position="68"/>
    </location>
</feature>
<evidence type="ECO:0000256" key="4">
    <source>
        <dbReference type="ARBA" id="ARBA00022989"/>
    </source>
</evidence>
<evidence type="ECO:0000313" key="8">
    <source>
        <dbReference type="EMBL" id="WAH42934.1"/>
    </source>
</evidence>
<feature type="transmembrane region" description="Helical" evidence="6">
    <location>
        <begin position="138"/>
        <end position="160"/>
    </location>
</feature>
<dbReference type="PANTHER" id="PTHR43791">
    <property type="entry name" value="PERMEASE-RELATED"/>
    <property type="match status" value="1"/>
</dbReference>
<feature type="domain" description="Major facilitator superfamily (MFS) profile" evidence="7">
    <location>
        <begin position="14"/>
        <end position="414"/>
    </location>
</feature>
<dbReference type="PROSITE" id="PS50850">
    <property type="entry name" value="MFS"/>
    <property type="match status" value="1"/>
</dbReference>
<dbReference type="EMBL" id="CP104067">
    <property type="protein sequence ID" value="WAH42934.1"/>
    <property type="molecule type" value="Genomic_DNA"/>
</dbReference>
<keyword evidence="5 6" id="KW-0472">Membrane</keyword>
<dbReference type="CDD" id="cd17319">
    <property type="entry name" value="MFS_ExuT_GudP_like"/>
    <property type="match status" value="1"/>
</dbReference>
<dbReference type="InterPro" id="IPR011701">
    <property type="entry name" value="MFS"/>
</dbReference>
<keyword evidence="3 6" id="KW-0812">Transmembrane</keyword>
<feature type="transmembrane region" description="Helical" evidence="6">
    <location>
        <begin position="324"/>
        <end position="346"/>
    </location>
</feature>
<dbReference type="SUPFAM" id="SSF103473">
    <property type="entry name" value="MFS general substrate transporter"/>
    <property type="match status" value="1"/>
</dbReference>
<reference evidence="8" key="1">
    <citation type="submission" date="2022-08" db="EMBL/GenBank/DDBJ databases">
        <title>Alicyclobacillus fastidiosus DSM 17978, complete genome.</title>
        <authorList>
            <person name="Wang Q."/>
            <person name="Cai R."/>
            <person name="Wang Z."/>
        </authorList>
    </citation>
    <scope>NUCLEOTIDE SEQUENCE</scope>
    <source>
        <strain evidence="8">DSM 17978</strain>
    </source>
</reference>
<feature type="transmembrane region" description="Helical" evidence="6">
    <location>
        <begin position="299"/>
        <end position="318"/>
    </location>
</feature>
<comment type="subcellular location">
    <subcellularLocation>
        <location evidence="1">Cell membrane</location>
        <topology evidence="1">Multi-pass membrane protein</topology>
    </subcellularLocation>
</comment>
<keyword evidence="9" id="KW-1185">Reference proteome</keyword>
<dbReference type="Pfam" id="PF07690">
    <property type="entry name" value="MFS_1"/>
    <property type="match status" value="1"/>
</dbReference>
<protein>
    <submittedName>
        <fullName evidence="8">MFS transporter</fullName>
    </submittedName>
</protein>